<accession>A0A1T4NCX3</accession>
<evidence type="ECO:0000313" key="1">
    <source>
        <dbReference type="EMBL" id="SJZ77104.1"/>
    </source>
</evidence>
<gene>
    <name evidence="1" type="ORF">SAMN02745110_01538</name>
</gene>
<keyword evidence="2" id="KW-1185">Reference proteome</keyword>
<dbReference type="RefSeq" id="WP_078787383.1">
    <property type="nucleotide sequence ID" value="NZ_FMTO01000008.1"/>
</dbReference>
<evidence type="ECO:0000313" key="2">
    <source>
        <dbReference type="Proteomes" id="UP000189857"/>
    </source>
</evidence>
<dbReference type="AlphaFoldDB" id="A0A1T4NCX3"/>
<sequence>MADNFGLKIGVEGEKEFKKALSEINSTMKVLGLEMLMRVYYKISITFYPVTGDGFTDYANYKINLFAELYDDASNVDQHRYPNSGIGDYVVYTNAKIITEFIKDPGE</sequence>
<dbReference type="Proteomes" id="UP000189857">
    <property type="component" value="Unassembled WGS sequence"/>
</dbReference>
<protein>
    <submittedName>
        <fullName evidence="1">Uncharacterized protein</fullName>
    </submittedName>
</protein>
<reference evidence="1 2" key="1">
    <citation type="submission" date="2017-02" db="EMBL/GenBank/DDBJ databases">
        <authorList>
            <person name="Peterson S.W."/>
        </authorList>
    </citation>
    <scope>NUCLEOTIDE SEQUENCE [LARGE SCALE GENOMIC DNA]</scope>
    <source>
        <strain evidence="1 2">ATCC 17233</strain>
    </source>
</reference>
<name>A0A1T4NCX3_9FIRM</name>
<proteinExistence type="predicted"/>
<dbReference type="OrthoDB" id="1779742at2"/>
<dbReference type="EMBL" id="FUXA01000009">
    <property type="protein sequence ID" value="SJZ77104.1"/>
    <property type="molecule type" value="Genomic_DNA"/>
</dbReference>
<organism evidence="1 2">
    <name type="scientific">Eubacterium ruminantium</name>
    <dbReference type="NCBI Taxonomy" id="42322"/>
    <lineage>
        <taxon>Bacteria</taxon>
        <taxon>Bacillati</taxon>
        <taxon>Bacillota</taxon>
        <taxon>Clostridia</taxon>
        <taxon>Eubacteriales</taxon>
        <taxon>Eubacteriaceae</taxon>
        <taxon>Eubacterium</taxon>
    </lineage>
</organism>